<reference evidence="1 2" key="1">
    <citation type="submission" date="2016-10" db="EMBL/GenBank/DDBJ databases">
        <authorList>
            <person name="de Groot N.N."/>
        </authorList>
    </citation>
    <scope>NUCLEOTIDE SEQUENCE [LARGE SCALE GENOMIC DNA]</scope>
    <source>
        <strain evidence="1 2">DSM 40306</strain>
    </source>
</reference>
<evidence type="ECO:0000313" key="1">
    <source>
        <dbReference type="EMBL" id="SEC49055.1"/>
    </source>
</evidence>
<name>A0A1H4SXY8_9ACTN</name>
<dbReference type="AlphaFoldDB" id="A0A1H4SXY8"/>
<dbReference type="EMBL" id="FNTD01000004">
    <property type="protein sequence ID" value="SEC49055.1"/>
    <property type="molecule type" value="Genomic_DNA"/>
</dbReference>
<evidence type="ECO:0000313" key="2">
    <source>
        <dbReference type="Proteomes" id="UP000182375"/>
    </source>
</evidence>
<dbReference type="Proteomes" id="UP000182375">
    <property type="component" value="Unassembled WGS sequence"/>
</dbReference>
<gene>
    <name evidence="1" type="ORF">SAMN04490357_2130</name>
</gene>
<proteinExistence type="predicted"/>
<organism evidence="1 2">
    <name type="scientific">Streptomyces misionensis</name>
    <dbReference type="NCBI Taxonomy" id="67331"/>
    <lineage>
        <taxon>Bacteria</taxon>
        <taxon>Bacillati</taxon>
        <taxon>Actinomycetota</taxon>
        <taxon>Actinomycetes</taxon>
        <taxon>Kitasatosporales</taxon>
        <taxon>Streptomycetaceae</taxon>
        <taxon>Streptomyces</taxon>
    </lineage>
</organism>
<sequence>MKAMAPSESICWTGGRPARHAGRMTRRPSSLSRLRSFLGALLRADHTYFGGY</sequence>
<protein>
    <submittedName>
        <fullName evidence="1">Uncharacterized protein</fullName>
    </submittedName>
</protein>
<accession>A0A1H4SXY8</accession>